<dbReference type="WBParaSite" id="BTMF_0000357901-mRNA-1">
    <property type="protein sequence ID" value="BTMF_0000357901-mRNA-1"/>
    <property type="gene ID" value="BTMF_0000357901"/>
</dbReference>
<dbReference type="EMBL" id="UZAG01002502">
    <property type="protein sequence ID" value="VDO13572.1"/>
    <property type="molecule type" value="Genomic_DNA"/>
</dbReference>
<sequence length="83" mass="9309">MSSQCKCCSTGFKFIRNRRSLNLCYRLKFFLLLKNLGDDGTSNLSSIEVLNISSLEQQPWTHLSVSINQPRSYAGVALLPKVA</sequence>
<dbReference type="AlphaFoldDB" id="A0A0R3QB57"/>
<keyword evidence="2" id="KW-1185">Reference proteome</keyword>
<dbReference type="Proteomes" id="UP000280834">
    <property type="component" value="Unassembled WGS sequence"/>
</dbReference>
<name>A0A0R3QB57_9BILA</name>
<reference evidence="3" key="1">
    <citation type="submission" date="2017-02" db="UniProtKB">
        <authorList>
            <consortium name="WormBaseParasite"/>
        </authorList>
    </citation>
    <scope>IDENTIFICATION</scope>
</reference>
<evidence type="ECO:0000313" key="3">
    <source>
        <dbReference type="WBParaSite" id="BTMF_0000357901-mRNA-1"/>
    </source>
</evidence>
<proteinExistence type="predicted"/>
<gene>
    <name evidence="1" type="ORF">BTMF_LOCUS2889</name>
</gene>
<protein>
    <submittedName>
        <fullName evidence="3">Ovule protein</fullName>
    </submittedName>
</protein>
<dbReference type="STRING" id="42155.A0A0R3QB57"/>
<evidence type="ECO:0000313" key="1">
    <source>
        <dbReference type="EMBL" id="VDO13572.1"/>
    </source>
</evidence>
<evidence type="ECO:0000313" key="2">
    <source>
        <dbReference type="Proteomes" id="UP000280834"/>
    </source>
</evidence>
<reference evidence="1 2" key="2">
    <citation type="submission" date="2018-11" db="EMBL/GenBank/DDBJ databases">
        <authorList>
            <consortium name="Pathogen Informatics"/>
        </authorList>
    </citation>
    <scope>NUCLEOTIDE SEQUENCE [LARGE SCALE GENOMIC DNA]</scope>
</reference>
<organism evidence="3">
    <name type="scientific">Brugia timori</name>
    <dbReference type="NCBI Taxonomy" id="42155"/>
    <lineage>
        <taxon>Eukaryota</taxon>
        <taxon>Metazoa</taxon>
        <taxon>Ecdysozoa</taxon>
        <taxon>Nematoda</taxon>
        <taxon>Chromadorea</taxon>
        <taxon>Rhabditida</taxon>
        <taxon>Spirurina</taxon>
        <taxon>Spiruromorpha</taxon>
        <taxon>Filarioidea</taxon>
        <taxon>Onchocercidae</taxon>
        <taxon>Brugia</taxon>
    </lineage>
</organism>
<accession>A0A0R3QB57</accession>